<feature type="region of interest" description="Disordered" evidence="14">
    <location>
        <begin position="1795"/>
        <end position="1836"/>
    </location>
</feature>
<comment type="similarity">
    <text evidence="2">Belongs to the WAL family.</text>
</comment>
<feature type="compositionally biased region" description="Basic and acidic residues" evidence="14">
    <location>
        <begin position="1429"/>
        <end position="1452"/>
    </location>
</feature>
<dbReference type="InterPro" id="IPR018359">
    <property type="entry name" value="Bromodomain_CS"/>
</dbReference>
<evidence type="ECO:0000256" key="14">
    <source>
        <dbReference type="SAM" id="MobiDB-lite"/>
    </source>
</evidence>
<keyword evidence="4 12" id="KW-0863">Zinc-finger</keyword>
<feature type="compositionally biased region" description="Basic and acidic residues" evidence="14">
    <location>
        <begin position="2069"/>
        <end position="2082"/>
    </location>
</feature>
<dbReference type="SMART" id="SM00391">
    <property type="entry name" value="MBD"/>
    <property type="match status" value="1"/>
</dbReference>
<dbReference type="EMBL" id="JAOPHQ010005992">
    <property type="protein sequence ID" value="KAK0133360.1"/>
    <property type="molecule type" value="Genomic_DNA"/>
</dbReference>
<dbReference type="InterPro" id="IPR017956">
    <property type="entry name" value="AT_hook_DNA-bd_motif"/>
</dbReference>
<evidence type="ECO:0000256" key="7">
    <source>
        <dbReference type="ARBA" id="ARBA00023054"/>
    </source>
</evidence>
<feature type="compositionally biased region" description="Basic residues" evidence="14">
    <location>
        <begin position="2573"/>
        <end position="2583"/>
    </location>
</feature>
<keyword evidence="19" id="KW-1185">Reference proteome</keyword>
<feature type="domain" description="MBD" evidence="17">
    <location>
        <begin position="1246"/>
        <end position="1317"/>
    </location>
</feature>
<feature type="compositionally biased region" description="Low complexity" evidence="14">
    <location>
        <begin position="1955"/>
        <end position="1970"/>
    </location>
</feature>
<evidence type="ECO:0000313" key="19">
    <source>
        <dbReference type="Proteomes" id="UP001174136"/>
    </source>
</evidence>
<feature type="compositionally biased region" description="Low complexity" evidence="14">
    <location>
        <begin position="457"/>
        <end position="469"/>
    </location>
</feature>
<protein>
    <submittedName>
        <fullName evidence="18">Bromodomain adjacent to zinc finger domain protein 2A</fullName>
    </submittedName>
</protein>
<dbReference type="Proteomes" id="UP001174136">
    <property type="component" value="Unassembled WGS sequence"/>
</dbReference>
<dbReference type="PROSITE" id="PS50016">
    <property type="entry name" value="ZF_PHD_2"/>
    <property type="match status" value="1"/>
</dbReference>
<feature type="compositionally biased region" description="Low complexity" evidence="14">
    <location>
        <begin position="982"/>
        <end position="992"/>
    </location>
</feature>
<feature type="compositionally biased region" description="Basic and acidic residues" evidence="14">
    <location>
        <begin position="1809"/>
        <end position="1823"/>
    </location>
</feature>
<dbReference type="SUPFAM" id="SSF57903">
    <property type="entry name" value="FYVE/PHD zinc finger"/>
    <property type="match status" value="1"/>
</dbReference>
<feature type="domain" description="PHD-type" evidence="16">
    <location>
        <begin position="2512"/>
        <end position="2562"/>
    </location>
</feature>
<feature type="compositionally biased region" description="Acidic residues" evidence="14">
    <location>
        <begin position="1222"/>
        <end position="1234"/>
    </location>
</feature>
<feature type="compositionally biased region" description="Polar residues" evidence="14">
    <location>
        <begin position="529"/>
        <end position="543"/>
    </location>
</feature>
<feature type="compositionally biased region" description="Polar residues" evidence="14">
    <location>
        <begin position="481"/>
        <end position="502"/>
    </location>
</feature>
<keyword evidence="8 11" id="KW-0103">Bromodomain</keyword>
<keyword evidence="6" id="KW-0805">Transcription regulation</keyword>
<feature type="compositionally biased region" description="Low complexity" evidence="14">
    <location>
        <begin position="299"/>
        <end position="315"/>
    </location>
</feature>
<feature type="region of interest" description="Disordered" evidence="14">
    <location>
        <begin position="1191"/>
        <end position="1247"/>
    </location>
</feature>
<evidence type="ECO:0000259" key="16">
    <source>
        <dbReference type="PROSITE" id="PS50016"/>
    </source>
</evidence>
<feature type="compositionally biased region" description="Low complexity" evidence="14">
    <location>
        <begin position="554"/>
        <end position="565"/>
    </location>
</feature>
<dbReference type="PANTHER" id="PTHR45915">
    <property type="entry name" value="TRANSCRIPTION INTERMEDIARY FACTOR"/>
    <property type="match status" value="1"/>
</dbReference>
<dbReference type="Gene3D" id="1.20.920.10">
    <property type="entry name" value="Bromodomain-like"/>
    <property type="match status" value="1"/>
</dbReference>
<feature type="region of interest" description="Disordered" evidence="14">
    <location>
        <begin position="1"/>
        <end position="20"/>
    </location>
</feature>
<dbReference type="PRINTS" id="PR00503">
    <property type="entry name" value="BROMODOMAIN"/>
</dbReference>
<feature type="compositionally biased region" description="Basic and acidic residues" evidence="14">
    <location>
        <begin position="855"/>
        <end position="871"/>
    </location>
</feature>
<feature type="compositionally biased region" description="Acidic residues" evidence="14">
    <location>
        <begin position="943"/>
        <end position="956"/>
    </location>
</feature>
<dbReference type="PROSITE" id="PS50982">
    <property type="entry name" value="MBD"/>
    <property type="match status" value="1"/>
</dbReference>
<dbReference type="GO" id="GO:0008270">
    <property type="term" value="F:zinc ion binding"/>
    <property type="evidence" value="ECO:0007669"/>
    <property type="project" value="UniProtKB-KW"/>
</dbReference>
<dbReference type="InterPro" id="IPR001739">
    <property type="entry name" value="Methyl_CpG_DNA-bd"/>
</dbReference>
<reference evidence="18" key="1">
    <citation type="journal article" date="2023" name="Front. Mar. Sci.">
        <title>A new Merluccius polli reference genome to investigate the effects of global change in West African waters.</title>
        <authorList>
            <person name="Mateo J.L."/>
            <person name="Blanco-Fernandez C."/>
            <person name="Garcia-Vazquez E."/>
            <person name="Machado-Schiaffino G."/>
        </authorList>
    </citation>
    <scope>NUCLEOTIDE SEQUENCE</scope>
    <source>
        <strain evidence="18">C29</strain>
        <tissue evidence="18">Fin</tissue>
    </source>
</reference>
<dbReference type="InterPro" id="IPR036427">
    <property type="entry name" value="Bromodomain-like_sf"/>
</dbReference>
<evidence type="ECO:0000256" key="12">
    <source>
        <dbReference type="PROSITE-ProRule" id="PRU00146"/>
    </source>
</evidence>
<feature type="region of interest" description="Disordered" evidence="14">
    <location>
        <begin position="1348"/>
        <end position="1385"/>
    </location>
</feature>
<dbReference type="Gene3D" id="3.30.890.10">
    <property type="entry name" value="Methyl-cpg-binding Protein 2, Chain A"/>
    <property type="match status" value="1"/>
</dbReference>
<dbReference type="Gene3D" id="3.30.40.10">
    <property type="entry name" value="Zinc/RING finger domain, C3HC4 (zinc finger)"/>
    <property type="match status" value="1"/>
</dbReference>
<organism evidence="18 19">
    <name type="scientific">Merluccius polli</name>
    <name type="common">Benguela hake</name>
    <name type="synonym">Merluccius cadenati</name>
    <dbReference type="NCBI Taxonomy" id="89951"/>
    <lineage>
        <taxon>Eukaryota</taxon>
        <taxon>Metazoa</taxon>
        <taxon>Chordata</taxon>
        <taxon>Craniata</taxon>
        <taxon>Vertebrata</taxon>
        <taxon>Euteleostomi</taxon>
        <taxon>Actinopterygii</taxon>
        <taxon>Neopterygii</taxon>
        <taxon>Teleostei</taxon>
        <taxon>Neoteleostei</taxon>
        <taxon>Acanthomorphata</taxon>
        <taxon>Zeiogadaria</taxon>
        <taxon>Gadariae</taxon>
        <taxon>Gadiformes</taxon>
        <taxon>Gadoidei</taxon>
        <taxon>Merlucciidae</taxon>
        <taxon>Merluccius</taxon>
    </lineage>
</organism>
<evidence type="ECO:0000256" key="8">
    <source>
        <dbReference type="ARBA" id="ARBA00023117"/>
    </source>
</evidence>
<accession>A0AA47M495</accession>
<dbReference type="CDD" id="cd05503">
    <property type="entry name" value="Bromo_BAZ2A_B_like"/>
    <property type="match status" value="1"/>
</dbReference>
<dbReference type="Pfam" id="PF00439">
    <property type="entry name" value="Bromodomain"/>
    <property type="match status" value="1"/>
</dbReference>
<dbReference type="PROSITE" id="PS00633">
    <property type="entry name" value="BROMODOMAIN_1"/>
    <property type="match status" value="1"/>
</dbReference>
<feature type="compositionally biased region" description="Polar residues" evidence="14">
    <location>
        <begin position="681"/>
        <end position="708"/>
    </location>
</feature>
<feature type="compositionally biased region" description="Low complexity" evidence="14">
    <location>
        <begin position="417"/>
        <end position="450"/>
    </location>
</feature>
<keyword evidence="10" id="KW-0539">Nucleus</keyword>
<dbReference type="InterPro" id="IPR001965">
    <property type="entry name" value="Znf_PHD"/>
</dbReference>
<evidence type="ECO:0000256" key="5">
    <source>
        <dbReference type="ARBA" id="ARBA00022833"/>
    </source>
</evidence>
<comment type="caution">
    <text evidence="18">The sequence shown here is derived from an EMBL/GenBank/DDBJ whole genome shotgun (WGS) entry which is preliminary data.</text>
</comment>
<feature type="compositionally biased region" description="Pro residues" evidence="14">
    <location>
        <begin position="250"/>
        <end position="265"/>
    </location>
</feature>
<gene>
    <name evidence="18" type="primary">BAZ2A</name>
    <name evidence="18" type="ORF">N1851_031130</name>
</gene>
<keyword evidence="5" id="KW-0862">Zinc</keyword>
<evidence type="ECO:0000256" key="6">
    <source>
        <dbReference type="ARBA" id="ARBA00023015"/>
    </source>
</evidence>
<feature type="region of interest" description="Disordered" evidence="14">
    <location>
        <begin position="2562"/>
        <end position="2642"/>
    </location>
</feature>
<evidence type="ECO:0000256" key="11">
    <source>
        <dbReference type="PROSITE-ProRule" id="PRU00035"/>
    </source>
</evidence>
<dbReference type="SUPFAM" id="SSF47370">
    <property type="entry name" value="Bromodomain"/>
    <property type="match status" value="1"/>
</dbReference>
<feature type="compositionally biased region" description="Polar residues" evidence="14">
    <location>
        <begin position="571"/>
        <end position="581"/>
    </location>
</feature>
<dbReference type="Pfam" id="PF01429">
    <property type="entry name" value="MBD"/>
    <property type="match status" value="1"/>
</dbReference>
<name>A0AA47M495_MERPO</name>
<dbReference type="InterPro" id="IPR013083">
    <property type="entry name" value="Znf_RING/FYVE/PHD"/>
</dbReference>
<feature type="compositionally biased region" description="Polar residues" evidence="14">
    <location>
        <begin position="159"/>
        <end position="182"/>
    </location>
</feature>
<evidence type="ECO:0000256" key="13">
    <source>
        <dbReference type="SAM" id="Coils"/>
    </source>
</evidence>
<feature type="compositionally biased region" description="Pro residues" evidence="14">
    <location>
        <begin position="745"/>
        <end position="754"/>
    </location>
</feature>
<keyword evidence="3" id="KW-0479">Metal-binding</keyword>
<proteinExistence type="inferred from homology"/>
<dbReference type="SUPFAM" id="SSF54171">
    <property type="entry name" value="DNA-binding domain"/>
    <property type="match status" value="1"/>
</dbReference>
<evidence type="ECO:0000256" key="2">
    <source>
        <dbReference type="ARBA" id="ARBA00007444"/>
    </source>
</evidence>
<feature type="compositionally biased region" description="Low complexity" evidence="14">
    <location>
        <begin position="2149"/>
        <end position="2163"/>
    </location>
</feature>
<feature type="compositionally biased region" description="Low complexity" evidence="14">
    <location>
        <begin position="1162"/>
        <end position="1172"/>
    </location>
</feature>
<dbReference type="CDD" id="cd01397">
    <property type="entry name" value="HAT_MBD"/>
    <property type="match status" value="1"/>
</dbReference>
<evidence type="ECO:0000313" key="18">
    <source>
        <dbReference type="EMBL" id="KAK0133360.1"/>
    </source>
</evidence>
<dbReference type="InterPro" id="IPR016177">
    <property type="entry name" value="DNA-bd_dom_sf"/>
</dbReference>
<feature type="compositionally biased region" description="Low complexity" evidence="14">
    <location>
        <begin position="2054"/>
        <end position="2067"/>
    </location>
</feature>
<feature type="region of interest" description="Disordered" evidence="14">
    <location>
        <begin position="739"/>
        <end position="1172"/>
    </location>
</feature>
<evidence type="ECO:0000256" key="4">
    <source>
        <dbReference type="ARBA" id="ARBA00022771"/>
    </source>
</evidence>
<feature type="compositionally biased region" description="Low complexity" evidence="14">
    <location>
        <begin position="2113"/>
        <end position="2133"/>
    </location>
</feature>
<dbReference type="InterPro" id="IPR037374">
    <property type="entry name" value="BAZ2A/B_Bromo"/>
</dbReference>
<dbReference type="GO" id="GO:0005634">
    <property type="term" value="C:nucleus"/>
    <property type="evidence" value="ECO:0007669"/>
    <property type="project" value="UniProtKB-SubCell"/>
</dbReference>
<feature type="region of interest" description="Disordered" evidence="14">
    <location>
        <begin position="1942"/>
        <end position="2221"/>
    </location>
</feature>
<feature type="coiled-coil region" evidence="13">
    <location>
        <begin position="1523"/>
        <end position="1561"/>
    </location>
</feature>
<evidence type="ECO:0000256" key="10">
    <source>
        <dbReference type="ARBA" id="ARBA00023242"/>
    </source>
</evidence>
<comment type="subcellular location">
    <subcellularLocation>
        <location evidence="1">Nucleus</location>
    </subcellularLocation>
</comment>
<feature type="compositionally biased region" description="Low complexity" evidence="14">
    <location>
        <begin position="648"/>
        <end position="675"/>
    </location>
</feature>
<evidence type="ECO:0000256" key="3">
    <source>
        <dbReference type="ARBA" id="ARBA00022723"/>
    </source>
</evidence>
<dbReference type="FunFam" id="3.30.40.10:FF:000199">
    <property type="entry name" value="Bromodomain adjacent to zinc finger domain 2B"/>
    <property type="match status" value="1"/>
</dbReference>
<dbReference type="GO" id="GO:0033553">
    <property type="term" value="C:rDNA heterochromatin"/>
    <property type="evidence" value="ECO:0007669"/>
    <property type="project" value="TreeGrafter"/>
</dbReference>
<feature type="compositionally biased region" description="Polar residues" evidence="14">
    <location>
        <begin position="2042"/>
        <end position="2053"/>
    </location>
</feature>
<evidence type="ECO:0000256" key="1">
    <source>
        <dbReference type="ARBA" id="ARBA00004123"/>
    </source>
</evidence>
<feature type="compositionally biased region" description="Basic residues" evidence="14">
    <location>
        <begin position="2207"/>
        <end position="2219"/>
    </location>
</feature>
<keyword evidence="7 13" id="KW-0175">Coiled coil</keyword>
<feature type="compositionally biased region" description="Polar residues" evidence="14">
    <location>
        <begin position="316"/>
        <end position="325"/>
    </location>
</feature>
<feature type="compositionally biased region" description="Low complexity" evidence="14">
    <location>
        <begin position="108"/>
        <end position="131"/>
    </location>
</feature>
<evidence type="ECO:0000259" key="15">
    <source>
        <dbReference type="PROSITE" id="PS50014"/>
    </source>
</evidence>
<feature type="compositionally biased region" description="Basic and acidic residues" evidence="14">
    <location>
        <begin position="1121"/>
        <end position="1141"/>
    </location>
</feature>
<dbReference type="InterPro" id="IPR019787">
    <property type="entry name" value="Znf_PHD-finger"/>
</dbReference>
<dbReference type="InterPro" id="IPR011011">
    <property type="entry name" value="Znf_FYVE_PHD"/>
</dbReference>
<dbReference type="Pfam" id="PF00628">
    <property type="entry name" value="PHD"/>
    <property type="match status" value="1"/>
</dbReference>
<feature type="region of interest" description="Disordered" evidence="14">
    <location>
        <begin position="1418"/>
        <end position="1500"/>
    </location>
</feature>
<sequence>MEANNHFNYGTHPAASANSGLKRSLGDSLYTNGSSVSFPQQGKNMNGEVNVNGVSTVLGSGVPGSHPPTTPYPHMSNHQSSMGYDYLWGGQAQYTSAMGPSPGHGMHQKQPPSAMMQPQSQHHYQGHGQYQLNGGMGSSHQPPVTGPPSMSSPGGGQYWSRSSPGPHQMGFNSPNVYGSYQSHAHVPGIASSQHHHQQQQSLPPPTHQPSQQHLHSHHHPQHHHHQQQQQQQSQHYSMMPNGMPYYQPQQHPPLASPQPPQPTTPSQPQSQASMIPPAPQNFTPPRGSPQHHNVGRGGTSSPLPVSSVSMLSPTSAQESGSPQGQSRERSPRPANAGMPAVMQGNMSETYQEGEAGYNGMEKATGGQRLPQSDGVQPKPPLPHEYIQHTEQSAAQCPDMAASMREPAVNASPGSMLSRPSGAPATASTPPRLPGASPVASAPSLSALGPATDPAIAVVSTPPRVTTPPSLTGPPLMVQGLRSPSGSGSQVDSAGSSQRTARSPSHVPALPSKLPALPPLVDNVPRPPVASSTGATAPASVSNSEGRKMLFPRMTSPYTTSHTTTTALAPSYSGSAPISALQQMVDGPRSPPVTSCFPDPSRAPPEKSQVSGPLTTNSSSPAPPKPCSSVSTPPRLVPSFPSTDNKSVPTLQLQTSSSPTTKPAHTTASASTAPAPVDVELLSSSAQGPASQPLYSLPPSTTQASRTTFVSAPPPLVSSTTAAVAASPVAQAGAVTKTSCVNIPSPQAPKPPPPTVKEDGGEGIGPAVTPVGVAEECPSSQPPDPPETDSRRHPTSLPPAEKPLRTAFSGNEKVCHLTGGGSEDDDRRPESIPQAQSLQLRGTAANDRSMTEEGSFDDRSDNDDTSRSEDNFVLHSISRVDISSSGMEDTSRMDGDSLHVNESTRMDDSSFMAEDPSEFDGTSHMEDEPSGVADTTQDSHGSSEEEEEDEEEEDDLSDGSQAGETSRAEETMDSCLSTRDATLESSLNSSSQLEESHVDSLQMEESNVDLSRISASVTDSFGPFHTSTQESEDEAAKECDLPDSAGPIGNKANVNEAMPGPASKIMEETRPPIPPITIRTSPATGRLVKTPGKPRKPRTPKASTPVSTPAEKAPRKPRVRTPKVEKIKTPTGEEGKGDEGAKVKGAGRKRKKPLKEEAKDAPDVGGAVGPPAGEIDSITAIIEAVLARASEASNAGENLNKPKKVKKQGQEGSAAKLPKLDADTVEEDVENDADDSSTAGESNRRRVATEEQVQFPLLHGWRREIRVRKTESRLKGETWYYTPCGRRMKQFPEIIKYLKRHQDSVVSREHFSFSPRMPIGDFYEERETPEGKTWVLLANEEVPSIIMAITGRRGRPPNPDKEKPRRVRAPKGGQVRRPGRPPKPKMVDLLSKVDAKLLNRLEAKEALSEEDKEKIAKIKKKMKRKARMKRKEDAKNKKIRDEKKKAKIEKDQTVNDQEVTPQPAAEPAPPVASLQASESTQEPKKPGRRKRTKAVVPAPVQQTDEERIAQGKRVLGARSKAKALAKAQAEVEAAAQAALTAKRAAERRAQAQRRLEERKRQQMISDELKKPAEDMCLTDHKPLPELCRIPGVVLSGAAFAHCLTVVEFLHGYGKVIGLNIPKDIPSLATLQEGLLGLGEGQGEEAALHDPGLSSYYQSVKILGDKLADLELTRSTVSEPLRIFLESHGYDTEVCNMLRTKTFHALPPDTKASILGFLVEELNGSNIVIRGCLITSGVSFCFSDIDNTLENMATYRKNKWIIEGKLRKLKAALARRTGRSEEELCLEERRRSARVAEEEAGLEESSLLQDRASRRGRKEEPKLSDDSESPTNASIPELERQIDKLTKRQQLFRKKLLQSSHSMRAVALGQDRFRRRYLALPHLGAILVEGPEELLCESHGETSCERHVVLSFMDLTLFFPLAAASEEVLVAEVPVTLLKREPKVEETATPTSPPVSPSAAPAPATTKSQTSSLDDGNEPDGLPGTASLMSQPRGRGRPRKIKPEVELHLRTAKIRRRRRSSARSGSAEGGPGLPAGAARDLTQAAFQSWLSQTPEPATDGTATGDAPGGQRPEDSVKETAEKRGQWFNLLPKEPCDSSSLTEPQGPPSPSAPRVPLSTLPPALAASLLQSESALPGQCPTEPLATPQGGVTAPLSPSAAATAAPATTPPPLPSSSPALDPTPAPTAPATPSRPVRRRRRGSRGSSPARRGARSAAAKRRGRPPNVAFQELEQLYFTQMVVKPIPASMVRGWWWIQDAEDLQGTLRALNPRGIREKVLHKHLAKHMESLGQMCSKPINDALFQVKIEDDDGLMDALQQPWQVQERVLEVDINALQWVEELEQRVITADLHLKVAPQSDVKTEATEVDPDAPVAEFQPYTAPEPDSTRDDLQYYEHDADPRDDWIVRTKKEWSDLPRVATHALDLAVLRLANLERNIERRYLKEPLWNAAEVMRLAPVTTTPGEAPPMDVMSLESEITPRLRTWRQALDRCRSAPQLCLCILQLEKAVAWERSVVKLNCQACRKGDDDEQLLLCDGCDRGYHMYCLRPKVIQVPEGDWFCPTCTAKEEGDSPASQHSAKKRTRLKKRRYEDDSSDEETAPRRAVGMATRHKDPPTPASSSSSSATRFCGDASSATGISPAKRRRMTTRNQPDLTYCEIILMEMEAHADAWPFLEPVNPRLVPGYRRIVKSPMDFLTMRERLLQGGYCNCEEFAADAHLVFNNCELFNEDTSEVGAAGHAMRRFFESRWAEFYDNKDK</sequence>
<dbReference type="GO" id="GO:0003677">
    <property type="term" value="F:DNA binding"/>
    <property type="evidence" value="ECO:0007669"/>
    <property type="project" value="InterPro"/>
</dbReference>
<dbReference type="SMART" id="SM00384">
    <property type="entry name" value="AT_hook"/>
    <property type="match status" value="3"/>
</dbReference>
<dbReference type="CDD" id="cd15545">
    <property type="entry name" value="PHD_BAZ2A_like"/>
    <property type="match status" value="1"/>
</dbReference>
<evidence type="ECO:0000256" key="9">
    <source>
        <dbReference type="ARBA" id="ARBA00023163"/>
    </source>
</evidence>
<feature type="compositionally biased region" description="Polar residues" evidence="14">
    <location>
        <begin position="1002"/>
        <end position="1028"/>
    </location>
</feature>
<feature type="domain" description="Bromo" evidence="15">
    <location>
        <begin position="2660"/>
        <end position="2730"/>
    </location>
</feature>
<keyword evidence="9" id="KW-0804">Transcription</keyword>
<feature type="compositionally biased region" description="Basic residues" evidence="14">
    <location>
        <begin position="2008"/>
        <end position="2019"/>
    </location>
</feature>
<feature type="compositionally biased region" description="Pro residues" evidence="14">
    <location>
        <begin position="2164"/>
        <end position="2185"/>
    </location>
</feature>
<feature type="compositionally biased region" description="Basic and acidic residues" evidence="14">
    <location>
        <begin position="888"/>
        <end position="907"/>
    </location>
</feature>
<dbReference type="SMART" id="SM00249">
    <property type="entry name" value="PHD"/>
    <property type="match status" value="1"/>
</dbReference>
<feature type="compositionally biased region" description="Polar residues" evidence="14">
    <location>
        <begin position="607"/>
        <end position="616"/>
    </location>
</feature>
<evidence type="ECO:0000259" key="17">
    <source>
        <dbReference type="PROSITE" id="PS50982"/>
    </source>
</evidence>
<dbReference type="InterPro" id="IPR001487">
    <property type="entry name" value="Bromodomain"/>
</dbReference>
<dbReference type="SMART" id="SM00297">
    <property type="entry name" value="BROMO"/>
    <property type="match status" value="1"/>
</dbReference>
<feature type="compositionally biased region" description="Basic residues" evidence="14">
    <location>
        <begin position="214"/>
        <end position="226"/>
    </location>
</feature>
<dbReference type="PROSITE" id="PS50014">
    <property type="entry name" value="BROMODOMAIN_2"/>
    <property type="match status" value="1"/>
</dbReference>
<feature type="compositionally biased region" description="Basic residues" evidence="14">
    <location>
        <begin position="1418"/>
        <end position="1428"/>
    </location>
</feature>
<feature type="region of interest" description="Disordered" evidence="14">
    <location>
        <begin position="95"/>
        <end position="708"/>
    </location>
</feature>
<dbReference type="PANTHER" id="PTHR45915:SF5">
    <property type="entry name" value="BROMODOMAIN ADJACENT TO ZINC FINGER DOMAIN PROTEIN 2A"/>
    <property type="match status" value="1"/>
</dbReference>